<accession>A0A2H0W6E4</accession>
<dbReference type="PANTHER" id="PTHR33516:SF2">
    <property type="entry name" value="LEXA REPRESSOR-RELATED"/>
    <property type="match status" value="1"/>
</dbReference>
<dbReference type="GO" id="GO:0003677">
    <property type="term" value="F:DNA binding"/>
    <property type="evidence" value="ECO:0007669"/>
    <property type="project" value="UniProtKB-UniRule"/>
</dbReference>
<comment type="subunit">
    <text evidence="14">Homodimer.</text>
</comment>
<dbReference type="Pfam" id="PF00717">
    <property type="entry name" value="Peptidase_S24"/>
    <property type="match status" value="1"/>
</dbReference>
<feature type="domain" description="LexA repressor DNA-binding" evidence="18">
    <location>
        <begin position="2"/>
        <end position="63"/>
    </location>
</feature>
<keyword evidence="9 14" id="KW-0805">Transcription regulation</keyword>
<dbReference type="InterPro" id="IPR036286">
    <property type="entry name" value="LexA/Signal_pep-like_sf"/>
</dbReference>
<evidence type="ECO:0000256" key="14">
    <source>
        <dbReference type="HAMAP-Rule" id="MF_00015"/>
    </source>
</evidence>
<keyword evidence="8 14" id="KW-0068">Autocatalytic cleavage</keyword>
<comment type="catalytic activity">
    <reaction evidence="14">
        <text>Hydrolysis of Ala-|-Gly bond in repressor LexA.</text>
        <dbReference type="EC" id="3.4.21.88"/>
    </reaction>
</comment>
<feature type="domain" description="DNA methylase N-4/N-6" evidence="17">
    <location>
        <begin position="239"/>
        <end position="502"/>
    </location>
</feature>
<feature type="domain" description="Peptidase S24/S26A/S26B/S26C" evidence="16">
    <location>
        <begin position="76"/>
        <end position="190"/>
    </location>
</feature>
<dbReference type="EC" id="3.4.21.88" evidence="14"/>
<dbReference type="InterPro" id="IPR029063">
    <property type="entry name" value="SAM-dependent_MTases_sf"/>
</dbReference>
<dbReference type="Pfam" id="PF01726">
    <property type="entry name" value="LexA_DNA_bind"/>
    <property type="match status" value="1"/>
</dbReference>
<dbReference type="GO" id="GO:0006281">
    <property type="term" value="P:DNA repair"/>
    <property type="evidence" value="ECO:0007669"/>
    <property type="project" value="UniProtKB-UniRule"/>
</dbReference>
<feature type="active site" description="For autocatalytic cleavage activity" evidence="14">
    <location>
        <position position="156"/>
    </location>
</feature>
<dbReference type="GO" id="GO:0008170">
    <property type="term" value="F:N-methyltransferase activity"/>
    <property type="evidence" value="ECO:0007669"/>
    <property type="project" value="InterPro"/>
</dbReference>
<keyword evidence="3" id="KW-0489">Methyltransferase</keyword>
<comment type="caution">
    <text evidence="19">The sequence shown here is derived from an EMBL/GenBank/DDBJ whole genome shotgun (WGS) entry which is preliminary data.</text>
</comment>
<dbReference type="GO" id="GO:0009432">
    <property type="term" value="P:SOS response"/>
    <property type="evidence" value="ECO:0007669"/>
    <property type="project" value="UniProtKB-UniRule"/>
</dbReference>
<dbReference type="GO" id="GO:0045892">
    <property type="term" value="P:negative regulation of DNA-templated transcription"/>
    <property type="evidence" value="ECO:0007669"/>
    <property type="project" value="UniProtKB-UniRule"/>
</dbReference>
<dbReference type="InterPro" id="IPR006199">
    <property type="entry name" value="LexA_DNA-bd_dom"/>
</dbReference>
<dbReference type="PRINTS" id="PR00508">
    <property type="entry name" value="S21N4MTFRASE"/>
</dbReference>
<protein>
    <recommendedName>
        <fullName evidence="14">LexA repressor</fullName>
        <ecNumber evidence="14">3.4.21.88</ecNumber>
    </recommendedName>
</protein>
<evidence type="ECO:0000256" key="1">
    <source>
        <dbReference type="ARBA" id="ARBA00007484"/>
    </source>
</evidence>
<evidence type="ECO:0000256" key="9">
    <source>
        <dbReference type="ARBA" id="ARBA00023015"/>
    </source>
</evidence>
<dbReference type="PANTHER" id="PTHR33516">
    <property type="entry name" value="LEXA REPRESSOR"/>
    <property type="match status" value="1"/>
</dbReference>
<dbReference type="CDD" id="cd06529">
    <property type="entry name" value="S24_LexA-like"/>
    <property type="match status" value="1"/>
</dbReference>
<dbReference type="HAMAP" id="MF_00015">
    <property type="entry name" value="LexA"/>
    <property type="match status" value="1"/>
</dbReference>
<feature type="DNA-binding region" description="H-T-H motif" evidence="14">
    <location>
        <begin position="26"/>
        <end position="46"/>
    </location>
</feature>
<dbReference type="InterPro" id="IPR015927">
    <property type="entry name" value="Peptidase_S24_S26A/B/C"/>
</dbReference>
<dbReference type="GO" id="GO:0006508">
    <property type="term" value="P:proteolysis"/>
    <property type="evidence" value="ECO:0007669"/>
    <property type="project" value="InterPro"/>
</dbReference>
<keyword evidence="12 14" id="KW-0234">DNA repair</keyword>
<dbReference type="AlphaFoldDB" id="A0A2H0W6E4"/>
<dbReference type="Gene3D" id="1.10.10.10">
    <property type="entry name" value="Winged helix-like DNA-binding domain superfamily/Winged helix DNA-binding domain"/>
    <property type="match status" value="1"/>
</dbReference>
<dbReference type="GO" id="GO:0006260">
    <property type="term" value="P:DNA replication"/>
    <property type="evidence" value="ECO:0007669"/>
    <property type="project" value="UniProtKB-UniRule"/>
</dbReference>
<keyword evidence="11 14" id="KW-0804">Transcription</keyword>
<proteinExistence type="inferred from homology"/>
<evidence type="ECO:0000256" key="5">
    <source>
        <dbReference type="ARBA" id="ARBA00022705"/>
    </source>
</evidence>
<keyword evidence="2 14" id="KW-0678">Repressor</keyword>
<evidence type="ECO:0000256" key="2">
    <source>
        <dbReference type="ARBA" id="ARBA00022491"/>
    </source>
</evidence>
<reference evidence="20" key="1">
    <citation type="submission" date="2017-09" db="EMBL/GenBank/DDBJ databases">
        <title>Depth-based differentiation of microbial function through sediment-hosted aquifers and enrichment of novel symbionts in the deep terrestrial subsurface.</title>
        <authorList>
            <person name="Probst A.J."/>
            <person name="Ladd B."/>
            <person name="Jarett J.K."/>
            <person name="Geller-Mcgrath D.E."/>
            <person name="Sieber C.M.K."/>
            <person name="Emerson J.B."/>
            <person name="Anantharaman K."/>
            <person name="Thomas B.C."/>
            <person name="Malmstrom R."/>
            <person name="Stieglmeier M."/>
            <person name="Klingl A."/>
            <person name="Woyke T."/>
            <person name="Ryan C.M."/>
            <person name="Banfield J.F."/>
        </authorList>
    </citation>
    <scope>NUCLEOTIDE SEQUENCE [LARGE SCALE GENOMIC DNA]</scope>
</reference>
<evidence type="ECO:0000259" key="18">
    <source>
        <dbReference type="Pfam" id="PF01726"/>
    </source>
</evidence>
<dbReference type="InterPro" id="IPR001091">
    <property type="entry name" value="RM_Methyltransferase"/>
</dbReference>
<dbReference type="SUPFAM" id="SSF46785">
    <property type="entry name" value="Winged helix' DNA-binding domain"/>
    <property type="match status" value="1"/>
</dbReference>
<evidence type="ECO:0000256" key="13">
    <source>
        <dbReference type="ARBA" id="ARBA00023236"/>
    </source>
</evidence>
<keyword evidence="4" id="KW-0808">Transferase</keyword>
<evidence type="ECO:0000313" key="19">
    <source>
        <dbReference type="EMBL" id="PIS07574.1"/>
    </source>
</evidence>
<keyword evidence="10 14" id="KW-0238">DNA-binding</keyword>
<keyword evidence="7 14" id="KW-0378">Hydrolase</keyword>
<dbReference type="InterPro" id="IPR039418">
    <property type="entry name" value="LexA-like"/>
</dbReference>
<evidence type="ECO:0000256" key="11">
    <source>
        <dbReference type="ARBA" id="ARBA00023163"/>
    </source>
</evidence>
<dbReference type="Proteomes" id="UP000231382">
    <property type="component" value="Unassembled WGS sequence"/>
</dbReference>
<keyword evidence="13 14" id="KW-0742">SOS response</keyword>
<dbReference type="GO" id="GO:0004252">
    <property type="term" value="F:serine-type endopeptidase activity"/>
    <property type="evidence" value="ECO:0007669"/>
    <property type="project" value="UniProtKB-UniRule"/>
</dbReference>
<dbReference type="InterPro" id="IPR006200">
    <property type="entry name" value="LexA"/>
</dbReference>
<evidence type="ECO:0000256" key="8">
    <source>
        <dbReference type="ARBA" id="ARBA00022813"/>
    </source>
</evidence>
<dbReference type="InterPro" id="IPR036390">
    <property type="entry name" value="WH_DNA-bd_sf"/>
</dbReference>
<evidence type="ECO:0000313" key="20">
    <source>
        <dbReference type="Proteomes" id="UP000231382"/>
    </source>
</evidence>
<dbReference type="GO" id="GO:0032259">
    <property type="term" value="P:methylation"/>
    <property type="evidence" value="ECO:0007669"/>
    <property type="project" value="UniProtKB-KW"/>
</dbReference>
<evidence type="ECO:0000256" key="6">
    <source>
        <dbReference type="ARBA" id="ARBA00022763"/>
    </source>
</evidence>
<evidence type="ECO:0000256" key="12">
    <source>
        <dbReference type="ARBA" id="ARBA00023204"/>
    </source>
</evidence>
<dbReference type="Gene3D" id="3.40.50.150">
    <property type="entry name" value="Vaccinia Virus protein VP39"/>
    <property type="match status" value="1"/>
</dbReference>
<sequence length="514" mass="57930">MLTKRQKQTLEFIKSYIKKNDFAPSLEEIKAHLKLSSVSTAHHHVKALEDQGYLRKEDNVARAIDVAEPEQMIQIPIMGLIAAGFPIEAIEQRETIAIPKTKLPKSGQFYALKVAGNSMVEENINDGDIVVIKQQDQVENGQKAVALIDNSEVTLKKIYKEKSCIRLQPANHLVKPMYYNAERVAIQGILIDVVRNTQEDFSVNIDLNNTLNNSEYIQPNAIICGDALDMLKKIKPNSIDLVLSDIPYGISLDEWDVLHSNTNSALLGQSPAQIGKKAFKRRGKPINGWSSADKNIPLEYQQWCYSWGKKLFPLVKEGGSVFIFGARRTIHRAVIALEDSGFLVRDVLAWEKPNAHHRAQSLSKIFYNRGLYDVGEKWEGWKLGNLAPKYEPIAWLFKPYKITIADNVLKNKLGAMNIEACLIGGKSPTNILRYGFDKNESGFHEAQKPVKLLEYLIKLVTIKGQTVLDPFIGSGSTLVAAKRLDRKYIGFDKSDEYCKISNQRIDEDNHDPEV</sequence>
<dbReference type="InterPro" id="IPR050077">
    <property type="entry name" value="LexA_repressor"/>
</dbReference>
<dbReference type="NCBIfam" id="TIGR00498">
    <property type="entry name" value="lexA"/>
    <property type="match status" value="1"/>
</dbReference>
<evidence type="ECO:0000259" key="17">
    <source>
        <dbReference type="Pfam" id="PF01555"/>
    </source>
</evidence>
<evidence type="ECO:0000256" key="7">
    <source>
        <dbReference type="ARBA" id="ARBA00022801"/>
    </source>
</evidence>
<evidence type="ECO:0000256" key="4">
    <source>
        <dbReference type="ARBA" id="ARBA00022679"/>
    </source>
</evidence>
<dbReference type="EMBL" id="PEZW01000018">
    <property type="protein sequence ID" value="PIS07574.1"/>
    <property type="molecule type" value="Genomic_DNA"/>
</dbReference>
<comment type="similarity">
    <text evidence="1 14 15">Belongs to the peptidase S24 family.</text>
</comment>
<dbReference type="Pfam" id="PF01555">
    <property type="entry name" value="N6_N4_Mtase"/>
    <property type="match status" value="1"/>
</dbReference>
<evidence type="ECO:0000259" key="16">
    <source>
        <dbReference type="Pfam" id="PF00717"/>
    </source>
</evidence>
<dbReference type="PRINTS" id="PR00726">
    <property type="entry name" value="LEXASERPTASE"/>
</dbReference>
<keyword evidence="6 14" id="KW-0227">DNA damage</keyword>
<evidence type="ECO:0000256" key="3">
    <source>
        <dbReference type="ARBA" id="ARBA00022603"/>
    </source>
</evidence>
<dbReference type="SUPFAM" id="SSF51306">
    <property type="entry name" value="LexA/Signal peptidase"/>
    <property type="match status" value="1"/>
</dbReference>
<feature type="site" description="Cleavage; by autolysis" evidence="14">
    <location>
        <begin position="83"/>
        <end position="84"/>
    </location>
</feature>
<dbReference type="InterPro" id="IPR006197">
    <property type="entry name" value="Peptidase_S24_LexA"/>
</dbReference>
<name>A0A2H0W6E4_9BACT</name>
<dbReference type="InterPro" id="IPR002941">
    <property type="entry name" value="DNA_methylase_N4/N6"/>
</dbReference>
<keyword evidence="5 14" id="KW-0235">DNA replication</keyword>
<organism evidence="19 20">
    <name type="scientific">Candidatus Berkelbacteria bacterium CG10_big_fil_rev_8_21_14_0_10_43_13</name>
    <dbReference type="NCBI Taxonomy" id="1974514"/>
    <lineage>
        <taxon>Bacteria</taxon>
        <taxon>Candidatus Berkelbacteria</taxon>
    </lineage>
</organism>
<feature type="active site" description="For autocatalytic cleavage activity" evidence="14">
    <location>
        <position position="118"/>
    </location>
</feature>
<dbReference type="InterPro" id="IPR036388">
    <property type="entry name" value="WH-like_DNA-bd_sf"/>
</dbReference>
<comment type="function">
    <text evidence="14">Represses a number of genes involved in the response to DNA damage (SOS response), including recA and lexA. In the presence of single-stranded DNA, RecA interacts with LexA causing an autocatalytic cleavage which disrupts the DNA-binding part of LexA, leading to derepression of the SOS regulon and eventually DNA repair.</text>
</comment>
<dbReference type="SUPFAM" id="SSF53335">
    <property type="entry name" value="S-adenosyl-L-methionine-dependent methyltransferases"/>
    <property type="match status" value="1"/>
</dbReference>
<dbReference type="Gene3D" id="2.10.109.10">
    <property type="entry name" value="Umud Fragment, subunit A"/>
    <property type="match status" value="1"/>
</dbReference>
<gene>
    <name evidence="14" type="primary">lexA</name>
    <name evidence="19" type="ORF">COT78_02650</name>
</gene>
<evidence type="ECO:0000256" key="15">
    <source>
        <dbReference type="RuleBase" id="RU003991"/>
    </source>
</evidence>
<evidence type="ECO:0000256" key="10">
    <source>
        <dbReference type="ARBA" id="ARBA00023125"/>
    </source>
</evidence>